<dbReference type="InterPro" id="IPR004358">
    <property type="entry name" value="Sig_transdc_His_kin-like_C"/>
</dbReference>
<dbReference type="InterPro" id="IPR036097">
    <property type="entry name" value="HisK_dim/P_sf"/>
</dbReference>
<accession>A0A941EW86</accession>
<feature type="domain" description="HAMP" evidence="14">
    <location>
        <begin position="226"/>
        <end position="279"/>
    </location>
</feature>
<dbReference type="SMART" id="SM00304">
    <property type="entry name" value="HAMP"/>
    <property type="match status" value="1"/>
</dbReference>
<evidence type="ECO:0000256" key="5">
    <source>
        <dbReference type="ARBA" id="ARBA00022679"/>
    </source>
</evidence>
<name>A0A941EW86_9ACTN</name>
<evidence type="ECO:0000313" key="16">
    <source>
        <dbReference type="Proteomes" id="UP000675781"/>
    </source>
</evidence>
<keyword evidence="6 12" id="KW-0812">Transmembrane</keyword>
<dbReference type="PRINTS" id="PR00344">
    <property type="entry name" value="BCTRLSENSOR"/>
</dbReference>
<sequence length="515" mass="54237">MKRLRAAHLMRRLTLQGRFALMAALGVAIAVVGAAVICYFLVEDQLNQQVNTQLTGSQFARQFQGQDAPGGSNHPPGNFGQLFTTEGLSGQLTTCLNGGTDTTAPGAFPVFTQSGGTAISSSSGQTCTQHSKDTTNEFSLGTTASATQVAVANGTENNQFYDTYTTSGEHVRVYTQQPEGVTGYSISTIASLANMDSSLHSLLIELTIAALGGILLAAAAGFLVARSALAPVRRLTKAAEHVAATDDLSVQLPVDGADELSRLGKAFNRMTRSLAGSRERQQRLIADAGHELRTPLTSLRTNVDLLLRSRRTGRALPPGREESMLESVDQQLHELSGLVTDLLELSRNIEGGKRRTMQVALHESAGRAVERARLRGPGLVFDVEIEPWFVQGDPTGLDRAVVNLLDNAVKFSPAGGQVTVRLRGGVYTVRDQGPGIAPEDLPRVFERFYRSDSARQLPGSGLGLAIVAQVAEDSGGSIALLPAPDGGTLARLSLPGTPTGGPSAPASPQALPPGS</sequence>
<dbReference type="Gene3D" id="6.10.340.10">
    <property type="match status" value="1"/>
</dbReference>
<dbReference type="Gene3D" id="1.10.287.130">
    <property type="match status" value="1"/>
</dbReference>
<dbReference type="PANTHER" id="PTHR45436:SF5">
    <property type="entry name" value="SENSOR HISTIDINE KINASE TRCS"/>
    <property type="match status" value="1"/>
</dbReference>
<keyword evidence="9" id="KW-0902">Two-component regulatory system</keyword>
<dbReference type="PROSITE" id="PS50885">
    <property type="entry name" value="HAMP"/>
    <property type="match status" value="1"/>
</dbReference>
<evidence type="ECO:0000259" key="13">
    <source>
        <dbReference type="PROSITE" id="PS50109"/>
    </source>
</evidence>
<dbReference type="PANTHER" id="PTHR45436">
    <property type="entry name" value="SENSOR HISTIDINE KINASE YKOH"/>
    <property type="match status" value="1"/>
</dbReference>
<dbReference type="CDD" id="cd00075">
    <property type="entry name" value="HATPase"/>
    <property type="match status" value="1"/>
</dbReference>
<dbReference type="SUPFAM" id="SSF158472">
    <property type="entry name" value="HAMP domain-like"/>
    <property type="match status" value="1"/>
</dbReference>
<dbReference type="AlphaFoldDB" id="A0A941EW86"/>
<comment type="catalytic activity">
    <reaction evidence="1">
        <text>ATP + protein L-histidine = ADP + protein N-phospho-L-histidine.</text>
        <dbReference type="EC" id="2.7.13.3"/>
    </reaction>
</comment>
<keyword evidence="5" id="KW-0808">Transferase</keyword>
<dbReference type="Pfam" id="PF02518">
    <property type="entry name" value="HATPase_c"/>
    <property type="match status" value="1"/>
</dbReference>
<reference evidence="15" key="1">
    <citation type="submission" date="2021-04" db="EMBL/GenBank/DDBJ databases">
        <title>Genome based classification of Actinospica acidithermotolerans sp. nov., an actinobacterium isolated from an Indonesian hot spring.</title>
        <authorList>
            <person name="Kusuma A.B."/>
            <person name="Putra K.E."/>
            <person name="Nafisah S."/>
            <person name="Loh J."/>
            <person name="Nouioui I."/>
            <person name="Goodfellow M."/>
        </authorList>
    </citation>
    <scope>NUCLEOTIDE SEQUENCE</scope>
    <source>
        <strain evidence="15">CSCA 57</strain>
    </source>
</reference>
<proteinExistence type="predicted"/>
<evidence type="ECO:0000256" key="10">
    <source>
        <dbReference type="ARBA" id="ARBA00023136"/>
    </source>
</evidence>
<dbReference type="InterPro" id="IPR036890">
    <property type="entry name" value="HATPase_C_sf"/>
</dbReference>
<dbReference type="Proteomes" id="UP000675781">
    <property type="component" value="Unassembled WGS sequence"/>
</dbReference>
<feature type="compositionally biased region" description="Low complexity" evidence="11">
    <location>
        <begin position="492"/>
        <end position="509"/>
    </location>
</feature>
<keyword evidence="16" id="KW-1185">Reference proteome</keyword>
<evidence type="ECO:0000256" key="4">
    <source>
        <dbReference type="ARBA" id="ARBA00022553"/>
    </source>
</evidence>
<comment type="subcellular location">
    <subcellularLocation>
        <location evidence="2">Cell membrane</location>
    </subcellularLocation>
</comment>
<keyword evidence="10 12" id="KW-0472">Membrane</keyword>
<gene>
    <name evidence="15" type="ORF">KDL01_30115</name>
</gene>
<evidence type="ECO:0000256" key="8">
    <source>
        <dbReference type="ARBA" id="ARBA00022989"/>
    </source>
</evidence>
<dbReference type="SMART" id="SM00387">
    <property type="entry name" value="HATPase_c"/>
    <property type="match status" value="1"/>
</dbReference>
<feature type="region of interest" description="Disordered" evidence="11">
    <location>
        <begin position="488"/>
        <end position="515"/>
    </location>
</feature>
<dbReference type="InterPro" id="IPR050428">
    <property type="entry name" value="TCS_sensor_his_kinase"/>
</dbReference>
<keyword evidence="4" id="KW-0597">Phosphoprotein</keyword>
<keyword evidence="7 15" id="KW-0418">Kinase</keyword>
<evidence type="ECO:0000256" key="9">
    <source>
        <dbReference type="ARBA" id="ARBA00023012"/>
    </source>
</evidence>
<dbReference type="Pfam" id="PF00512">
    <property type="entry name" value="HisKA"/>
    <property type="match status" value="1"/>
</dbReference>
<feature type="transmembrane region" description="Helical" evidence="12">
    <location>
        <begin position="21"/>
        <end position="42"/>
    </location>
</feature>
<dbReference type="GO" id="GO:0000155">
    <property type="term" value="F:phosphorelay sensor kinase activity"/>
    <property type="evidence" value="ECO:0007669"/>
    <property type="project" value="InterPro"/>
</dbReference>
<dbReference type="EC" id="2.7.13.3" evidence="3"/>
<dbReference type="InterPro" id="IPR005467">
    <property type="entry name" value="His_kinase_dom"/>
</dbReference>
<dbReference type="GO" id="GO:0005886">
    <property type="term" value="C:plasma membrane"/>
    <property type="evidence" value="ECO:0007669"/>
    <property type="project" value="UniProtKB-SubCell"/>
</dbReference>
<evidence type="ECO:0000256" key="11">
    <source>
        <dbReference type="SAM" id="MobiDB-lite"/>
    </source>
</evidence>
<evidence type="ECO:0000256" key="1">
    <source>
        <dbReference type="ARBA" id="ARBA00000085"/>
    </source>
</evidence>
<dbReference type="RefSeq" id="WP_212532039.1">
    <property type="nucleotide sequence ID" value="NZ_JAGSOG010000214.1"/>
</dbReference>
<feature type="domain" description="Histidine kinase" evidence="13">
    <location>
        <begin position="287"/>
        <end position="498"/>
    </location>
</feature>
<evidence type="ECO:0000313" key="15">
    <source>
        <dbReference type="EMBL" id="MBR7837573.1"/>
    </source>
</evidence>
<organism evidence="15 16">
    <name type="scientific">Actinospica durhamensis</name>
    <dbReference type="NCBI Taxonomy" id="1508375"/>
    <lineage>
        <taxon>Bacteria</taxon>
        <taxon>Bacillati</taxon>
        <taxon>Actinomycetota</taxon>
        <taxon>Actinomycetes</taxon>
        <taxon>Catenulisporales</taxon>
        <taxon>Actinospicaceae</taxon>
        <taxon>Actinospica</taxon>
    </lineage>
</organism>
<dbReference type="Gene3D" id="3.30.565.10">
    <property type="entry name" value="Histidine kinase-like ATPase, C-terminal domain"/>
    <property type="match status" value="1"/>
</dbReference>
<dbReference type="SMART" id="SM00388">
    <property type="entry name" value="HisKA"/>
    <property type="match status" value="1"/>
</dbReference>
<dbReference type="PROSITE" id="PS50109">
    <property type="entry name" value="HIS_KIN"/>
    <property type="match status" value="1"/>
</dbReference>
<protein>
    <recommendedName>
        <fullName evidence="3">histidine kinase</fullName>
        <ecNumber evidence="3">2.7.13.3</ecNumber>
    </recommendedName>
</protein>
<dbReference type="CDD" id="cd06225">
    <property type="entry name" value="HAMP"/>
    <property type="match status" value="1"/>
</dbReference>
<evidence type="ECO:0000256" key="7">
    <source>
        <dbReference type="ARBA" id="ARBA00022777"/>
    </source>
</evidence>
<keyword evidence="8 12" id="KW-1133">Transmembrane helix</keyword>
<dbReference type="InterPro" id="IPR003594">
    <property type="entry name" value="HATPase_dom"/>
</dbReference>
<dbReference type="InterPro" id="IPR003661">
    <property type="entry name" value="HisK_dim/P_dom"/>
</dbReference>
<dbReference type="EMBL" id="JAGSOG010000214">
    <property type="protein sequence ID" value="MBR7837573.1"/>
    <property type="molecule type" value="Genomic_DNA"/>
</dbReference>
<evidence type="ECO:0000256" key="2">
    <source>
        <dbReference type="ARBA" id="ARBA00004236"/>
    </source>
</evidence>
<dbReference type="SUPFAM" id="SSF47384">
    <property type="entry name" value="Homodimeric domain of signal transducing histidine kinase"/>
    <property type="match status" value="1"/>
</dbReference>
<evidence type="ECO:0000256" key="12">
    <source>
        <dbReference type="SAM" id="Phobius"/>
    </source>
</evidence>
<evidence type="ECO:0000259" key="14">
    <source>
        <dbReference type="PROSITE" id="PS50885"/>
    </source>
</evidence>
<evidence type="ECO:0000256" key="3">
    <source>
        <dbReference type="ARBA" id="ARBA00012438"/>
    </source>
</evidence>
<feature type="transmembrane region" description="Helical" evidence="12">
    <location>
        <begin position="202"/>
        <end position="225"/>
    </location>
</feature>
<dbReference type="SUPFAM" id="SSF55874">
    <property type="entry name" value="ATPase domain of HSP90 chaperone/DNA topoisomerase II/histidine kinase"/>
    <property type="match status" value="1"/>
</dbReference>
<evidence type="ECO:0000256" key="6">
    <source>
        <dbReference type="ARBA" id="ARBA00022692"/>
    </source>
</evidence>
<dbReference type="InterPro" id="IPR003660">
    <property type="entry name" value="HAMP_dom"/>
</dbReference>
<comment type="caution">
    <text evidence="15">The sequence shown here is derived from an EMBL/GenBank/DDBJ whole genome shotgun (WGS) entry which is preliminary data.</text>
</comment>
<dbReference type="CDD" id="cd00082">
    <property type="entry name" value="HisKA"/>
    <property type="match status" value="1"/>
</dbReference>
<dbReference type="Pfam" id="PF00672">
    <property type="entry name" value="HAMP"/>
    <property type="match status" value="1"/>
</dbReference>